<reference evidence="2" key="1">
    <citation type="submission" date="2023-10" db="EMBL/GenBank/DDBJ databases">
        <authorList>
            <person name="Chen Y."/>
            <person name="Shah S."/>
            <person name="Dougan E. K."/>
            <person name="Thang M."/>
            <person name="Chan C."/>
        </authorList>
    </citation>
    <scope>NUCLEOTIDE SEQUENCE [LARGE SCALE GENOMIC DNA]</scope>
</reference>
<evidence type="ECO:0000256" key="1">
    <source>
        <dbReference type="SAM" id="MobiDB-lite"/>
    </source>
</evidence>
<comment type="caution">
    <text evidence="2">The sequence shown here is derived from an EMBL/GenBank/DDBJ whole genome shotgun (WGS) entry which is preliminary data.</text>
</comment>
<evidence type="ECO:0000313" key="2">
    <source>
        <dbReference type="EMBL" id="CAK0809054.1"/>
    </source>
</evidence>
<feature type="region of interest" description="Disordered" evidence="1">
    <location>
        <begin position="1"/>
        <end position="27"/>
    </location>
</feature>
<feature type="non-terminal residue" evidence="2">
    <location>
        <position position="1"/>
    </location>
</feature>
<feature type="compositionally biased region" description="Basic and acidic residues" evidence="1">
    <location>
        <begin position="1"/>
        <end position="11"/>
    </location>
</feature>
<dbReference type="Proteomes" id="UP001189429">
    <property type="component" value="Unassembled WGS sequence"/>
</dbReference>
<proteinExistence type="predicted"/>
<dbReference type="EMBL" id="CAUYUJ010004309">
    <property type="protein sequence ID" value="CAK0809054.1"/>
    <property type="molecule type" value="Genomic_DNA"/>
</dbReference>
<name>A0ABN9QS76_9DINO</name>
<accession>A0ABN9QS76</accession>
<gene>
    <name evidence="2" type="ORF">PCOR1329_LOCUS14412</name>
</gene>
<protein>
    <submittedName>
        <fullName evidence="2">Uncharacterized protein</fullName>
    </submittedName>
</protein>
<evidence type="ECO:0000313" key="3">
    <source>
        <dbReference type="Proteomes" id="UP001189429"/>
    </source>
</evidence>
<organism evidence="2 3">
    <name type="scientific">Prorocentrum cordatum</name>
    <dbReference type="NCBI Taxonomy" id="2364126"/>
    <lineage>
        <taxon>Eukaryota</taxon>
        <taxon>Sar</taxon>
        <taxon>Alveolata</taxon>
        <taxon>Dinophyceae</taxon>
        <taxon>Prorocentrales</taxon>
        <taxon>Prorocentraceae</taxon>
        <taxon>Prorocentrum</taxon>
    </lineage>
</organism>
<keyword evidence="3" id="KW-1185">Reference proteome</keyword>
<sequence length="177" mass="18281">PRARSHRETRTRGRSPLGPPRPRRPMAAEGQVAATAERLRAAFCGLGRRCAGPLPAARLAVLCAPPELKELLAAAQEFGSPGVRHPSRHWALSRAGGMCPPRLGLTLALGQLGRPADSLTSTRLEEQLCPVEAAAAAGGAGAALCASERTGGPLRGLRAQPLLFGRGRGGRADGPVA</sequence>